<gene>
    <name evidence="3" type="ORF">FHS18_005560</name>
</gene>
<proteinExistence type="predicted"/>
<evidence type="ECO:0000313" key="3">
    <source>
        <dbReference type="EMBL" id="MBB3113448.1"/>
    </source>
</evidence>
<dbReference type="Proteomes" id="UP000570361">
    <property type="component" value="Unassembled WGS sequence"/>
</dbReference>
<sequence length="177" mass="18810">METLFLSCLFGGVLFALVSVVLGDWLSVALDGALDFLSVDGIRMWQPMTVAGWITTFGGAGLLLKEYTGLGTAIVMVLACIVAQLLTLAFYFLYIRPMERSENSVGYSVMELVGVIAEVLTPVPAQGYGEVTLRVGASYTHHIASSYEGVGIAAGAKVVVVEVEEKEGVLQVASIEL</sequence>
<keyword evidence="1" id="KW-1133">Transmembrane helix</keyword>
<comment type="caution">
    <text evidence="3">The sequence shown here is derived from an EMBL/GenBank/DDBJ whole genome shotgun (WGS) entry which is preliminary data.</text>
</comment>
<keyword evidence="1" id="KW-0472">Membrane</keyword>
<feature type="transmembrane region" description="Helical" evidence="1">
    <location>
        <begin position="71"/>
        <end position="94"/>
    </location>
</feature>
<feature type="transmembrane region" description="Helical" evidence="1">
    <location>
        <begin position="45"/>
        <end position="64"/>
    </location>
</feature>
<accession>A0A7W5B2X0</accession>
<protein>
    <recommendedName>
        <fullName evidence="2">Membrane protein NfeD2 N-terminal transmembrane domain-containing protein</fullName>
    </recommendedName>
</protein>
<evidence type="ECO:0000259" key="2">
    <source>
        <dbReference type="Pfam" id="PF25842"/>
    </source>
</evidence>
<dbReference type="Pfam" id="PF25842">
    <property type="entry name" value="NfeD_TM"/>
    <property type="match status" value="1"/>
</dbReference>
<dbReference type="RefSeq" id="WP_183603531.1">
    <property type="nucleotide sequence ID" value="NZ_JACHXK010000019.1"/>
</dbReference>
<keyword evidence="4" id="KW-1185">Reference proteome</keyword>
<dbReference type="InterPro" id="IPR012340">
    <property type="entry name" value="NA-bd_OB-fold"/>
</dbReference>
<name>A0A7W5B2X0_9BACL</name>
<organism evidence="3 4">
    <name type="scientific">Paenibacillus phyllosphaerae</name>
    <dbReference type="NCBI Taxonomy" id="274593"/>
    <lineage>
        <taxon>Bacteria</taxon>
        <taxon>Bacillati</taxon>
        <taxon>Bacillota</taxon>
        <taxon>Bacilli</taxon>
        <taxon>Bacillales</taxon>
        <taxon>Paenibacillaceae</taxon>
        <taxon>Paenibacillus</taxon>
    </lineage>
</organism>
<reference evidence="3 4" key="1">
    <citation type="submission" date="2020-08" db="EMBL/GenBank/DDBJ databases">
        <title>Genomic Encyclopedia of Type Strains, Phase III (KMG-III): the genomes of soil and plant-associated and newly described type strains.</title>
        <authorList>
            <person name="Whitman W."/>
        </authorList>
    </citation>
    <scope>NUCLEOTIDE SEQUENCE [LARGE SCALE GENOMIC DNA]</scope>
    <source>
        <strain evidence="3 4">CECT 5862</strain>
    </source>
</reference>
<evidence type="ECO:0000256" key="1">
    <source>
        <dbReference type="SAM" id="Phobius"/>
    </source>
</evidence>
<dbReference type="AlphaFoldDB" id="A0A7W5B2X0"/>
<evidence type="ECO:0000313" key="4">
    <source>
        <dbReference type="Proteomes" id="UP000570361"/>
    </source>
</evidence>
<dbReference type="InterPro" id="IPR058653">
    <property type="entry name" value="NfeD2_TM"/>
</dbReference>
<keyword evidence="1" id="KW-0812">Transmembrane</keyword>
<feature type="domain" description="Membrane protein NfeD2 N-terminal transmembrane" evidence="2">
    <location>
        <begin position="1"/>
        <end position="103"/>
    </location>
</feature>
<dbReference type="Gene3D" id="2.40.50.140">
    <property type="entry name" value="Nucleic acid-binding proteins"/>
    <property type="match status" value="1"/>
</dbReference>
<dbReference type="EMBL" id="JACHXK010000019">
    <property type="protein sequence ID" value="MBB3113448.1"/>
    <property type="molecule type" value="Genomic_DNA"/>
</dbReference>